<dbReference type="Pfam" id="PF13479">
    <property type="entry name" value="AAA_24"/>
    <property type="match status" value="1"/>
</dbReference>
<dbReference type="Proteomes" id="UP001596405">
    <property type="component" value="Unassembled WGS sequence"/>
</dbReference>
<dbReference type="EMBL" id="JBHSYQ010000004">
    <property type="protein sequence ID" value="MFC6998035.1"/>
    <property type="molecule type" value="Genomic_DNA"/>
</dbReference>
<dbReference type="InterPro" id="IPR027417">
    <property type="entry name" value="P-loop_NTPase"/>
</dbReference>
<dbReference type="SUPFAM" id="SSF52540">
    <property type="entry name" value="P-loop containing nucleoside triphosphate hydrolases"/>
    <property type="match status" value="1"/>
</dbReference>
<gene>
    <name evidence="1" type="ORF">ACFQHR_10390</name>
</gene>
<accession>A0ABW2DK44</accession>
<name>A0ABW2DK44_9BACT</name>
<organism evidence="1 2">
    <name type="scientific">Rufibacter roseus</name>
    <dbReference type="NCBI Taxonomy" id="1567108"/>
    <lineage>
        <taxon>Bacteria</taxon>
        <taxon>Pseudomonadati</taxon>
        <taxon>Bacteroidota</taxon>
        <taxon>Cytophagia</taxon>
        <taxon>Cytophagales</taxon>
        <taxon>Hymenobacteraceae</taxon>
        <taxon>Rufibacter</taxon>
    </lineage>
</organism>
<reference evidence="2" key="1">
    <citation type="journal article" date="2019" name="Int. J. Syst. Evol. Microbiol.">
        <title>The Global Catalogue of Microorganisms (GCM) 10K type strain sequencing project: providing services to taxonomists for standard genome sequencing and annotation.</title>
        <authorList>
            <consortium name="The Broad Institute Genomics Platform"/>
            <consortium name="The Broad Institute Genome Sequencing Center for Infectious Disease"/>
            <person name="Wu L."/>
            <person name="Ma J."/>
        </authorList>
    </citation>
    <scope>NUCLEOTIDE SEQUENCE [LARGE SCALE GENOMIC DNA]</scope>
    <source>
        <strain evidence="2">CGMCC 4.7393</strain>
    </source>
</reference>
<keyword evidence="2" id="KW-1185">Reference proteome</keyword>
<sequence>MQLRKATRKQAKLRIGLSAPSGFGKTYSALLMAYGITSDWSKIAIIDTENGSGELYSHLGEYNALPLEAPYSPERYIQAIKACEEAGMEVIIIDSISHEWEGKGGCLEIQEKLGGKYQDWAKVTPRHQAFIESILTSKCHVITTVRRKQDYSMVQEGNKMKVEKAGLKEVTREGFEYELTLNLEIINDKHLARASKDRTGLFVDKPEQVLTVESGKMLREWAESGVDVAALEAAEREKLDSLRKELIEKVDLNLECFGEELAEKSKRAINNMSVEAYPEWLERINNKIAQCELERQKQEESQEAPAEMQVSAEPVKMATTLHKEKILKALNNPAIPRQRKTKELLRINVLTYQEAESLIVELRELIEKIEADQEAAA</sequence>
<comment type="caution">
    <text evidence="1">The sequence shown here is derived from an EMBL/GenBank/DDBJ whole genome shotgun (WGS) entry which is preliminary data.</text>
</comment>
<evidence type="ECO:0000313" key="2">
    <source>
        <dbReference type="Proteomes" id="UP001596405"/>
    </source>
</evidence>
<dbReference type="RefSeq" id="WP_066621748.1">
    <property type="nucleotide sequence ID" value="NZ_JBHSYQ010000004.1"/>
</dbReference>
<proteinExistence type="predicted"/>
<evidence type="ECO:0000313" key="1">
    <source>
        <dbReference type="EMBL" id="MFC6998035.1"/>
    </source>
</evidence>
<protein>
    <submittedName>
        <fullName evidence="1">AAA family ATPase</fullName>
    </submittedName>
</protein>